<dbReference type="InterPro" id="IPR036565">
    <property type="entry name" value="Mur-like_cat_sf"/>
</dbReference>
<gene>
    <name evidence="2" type="ORF">S06H3_64769</name>
</gene>
<dbReference type="Pfam" id="PF08245">
    <property type="entry name" value="Mur_ligase_M"/>
    <property type="match status" value="1"/>
</dbReference>
<dbReference type="PANTHER" id="PTHR23135">
    <property type="entry name" value="MUR LIGASE FAMILY MEMBER"/>
    <property type="match status" value="1"/>
</dbReference>
<feature type="domain" description="Mur ligase central" evidence="1">
    <location>
        <begin position="2"/>
        <end position="105"/>
    </location>
</feature>
<dbReference type="AlphaFoldDB" id="X1Q2S3"/>
<reference evidence="2" key="1">
    <citation type="journal article" date="2014" name="Front. Microbiol.">
        <title>High frequency of phylogenetically diverse reductive dehalogenase-homologous genes in deep subseafloor sedimentary metagenomes.</title>
        <authorList>
            <person name="Kawai M."/>
            <person name="Futagami T."/>
            <person name="Toyoda A."/>
            <person name="Takaki Y."/>
            <person name="Nishi S."/>
            <person name="Hori S."/>
            <person name="Arai W."/>
            <person name="Tsubouchi T."/>
            <person name="Morono Y."/>
            <person name="Uchiyama I."/>
            <person name="Ito T."/>
            <person name="Fujiyama A."/>
            <person name="Inagaki F."/>
            <person name="Takami H."/>
        </authorList>
    </citation>
    <scope>NUCLEOTIDE SEQUENCE</scope>
    <source>
        <strain evidence="2">Expedition CK06-06</strain>
    </source>
</reference>
<protein>
    <recommendedName>
        <fullName evidence="1">Mur ligase central domain-containing protein</fullName>
    </recommendedName>
</protein>
<feature type="non-terminal residue" evidence="2">
    <location>
        <position position="110"/>
    </location>
</feature>
<organism evidence="2">
    <name type="scientific">marine sediment metagenome</name>
    <dbReference type="NCBI Taxonomy" id="412755"/>
    <lineage>
        <taxon>unclassified sequences</taxon>
        <taxon>metagenomes</taxon>
        <taxon>ecological metagenomes</taxon>
    </lineage>
</organism>
<evidence type="ECO:0000259" key="1">
    <source>
        <dbReference type="Pfam" id="PF08245"/>
    </source>
</evidence>
<comment type="caution">
    <text evidence="2">The sequence shown here is derived from an EMBL/GenBank/DDBJ whole genome shotgun (WGS) entry which is preliminary data.</text>
</comment>
<name>X1Q2S3_9ZZZZ</name>
<accession>X1Q2S3</accession>
<evidence type="ECO:0000313" key="2">
    <source>
        <dbReference type="EMBL" id="GAI62498.1"/>
    </source>
</evidence>
<dbReference type="GO" id="GO:0016881">
    <property type="term" value="F:acid-amino acid ligase activity"/>
    <property type="evidence" value="ECO:0007669"/>
    <property type="project" value="InterPro"/>
</dbReference>
<dbReference type="GO" id="GO:0005524">
    <property type="term" value="F:ATP binding"/>
    <property type="evidence" value="ECO:0007669"/>
    <property type="project" value="InterPro"/>
</dbReference>
<sequence length="110" mass="12511">MTMPGRLKLQKFLRQAAQAGCQYAVLEVTSEGIKQHRHRFIGFKTAILTNLTPEHLESHGGFENYKKAKAKLFQSVKSNGQMIVNLDDPHSDYFLQFHAAEKWGYTIEGS</sequence>
<dbReference type="InterPro" id="IPR013221">
    <property type="entry name" value="Mur_ligase_cen"/>
</dbReference>
<dbReference type="Gene3D" id="3.40.1190.10">
    <property type="entry name" value="Mur-like, catalytic domain"/>
    <property type="match status" value="1"/>
</dbReference>
<dbReference type="SUPFAM" id="SSF53623">
    <property type="entry name" value="MurD-like peptide ligases, catalytic domain"/>
    <property type="match status" value="1"/>
</dbReference>
<dbReference type="EMBL" id="BARV01043364">
    <property type="protein sequence ID" value="GAI62498.1"/>
    <property type="molecule type" value="Genomic_DNA"/>
</dbReference>
<dbReference type="PANTHER" id="PTHR23135:SF4">
    <property type="entry name" value="UDP-N-ACETYLMURAMOYL-L-ALANYL-D-GLUTAMATE--2,6-DIAMINOPIMELATE LIGASE MURE HOMOLOG, CHLOROPLASTIC"/>
    <property type="match status" value="1"/>
</dbReference>
<proteinExistence type="predicted"/>